<dbReference type="InterPro" id="IPR000835">
    <property type="entry name" value="HTH_MarR-typ"/>
</dbReference>
<sequence>MPTTSGRPSRYCSAACRQRAYRARTKSTPKPLPPLDPCPGQEVPHLTAQELLAWRGMLEVQTRLVRLLDADLQRQAELTTTEFDVLYQLWTAPDHRLRMNQLSGVVTPSAVTRIVTRLADRGLVARSTVPGRQAVDARLTPEGERQVEQAMDILFRDVRREFIDRIPAPDITRLAALWTRLSPLAAGTTTEQGQKPDML</sequence>
<evidence type="ECO:0000313" key="3">
    <source>
        <dbReference type="Proteomes" id="UP001141259"/>
    </source>
</evidence>
<dbReference type="Pfam" id="PF01047">
    <property type="entry name" value="MarR"/>
    <property type="match status" value="1"/>
</dbReference>
<dbReference type="SMART" id="SM00347">
    <property type="entry name" value="HTH_MARR"/>
    <property type="match status" value="1"/>
</dbReference>
<reference evidence="2" key="1">
    <citation type="submission" date="2022-08" db="EMBL/GenBank/DDBJ databases">
        <authorList>
            <person name="Tistechok S."/>
            <person name="Samborskyy M."/>
            <person name="Roman I."/>
        </authorList>
    </citation>
    <scope>NUCLEOTIDE SEQUENCE</scope>
    <source>
        <strain evidence="2">DSM 103496</strain>
    </source>
</reference>
<dbReference type="InterPro" id="IPR036388">
    <property type="entry name" value="WH-like_DNA-bd_sf"/>
</dbReference>
<dbReference type="EMBL" id="JANYMP010000009">
    <property type="protein sequence ID" value="MCS7479237.1"/>
    <property type="molecule type" value="Genomic_DNA"/>
</dbReference>
<organism evidence="2 3">
    <name type="scientific">Umezawaea endophytica</name>
    <dbReference type="NCBI Taxonomy" id="1654476"/>
    <lineage>
        <taxon>Bacteria</taxon>
        <taxon>Bacillati</taxon>
        <taxon>Actinomycetota</taxon>
        <taxon>Actinomycetes</taxon>
        <taxon>Pseudonocardiales</taxon>
        <taxon>Pseudonocardiaceae</taxon>
        <taxon>Umezawaea</taxon>
    </lineage>
</organism>
<dbReference type="AlphaFoldDB" id="A0A9X3AFV7"/>
<feature type="domain" description="HTH marR-type" evidence="1">
    <location>
        <begin position="71"/>
        <end position="171"/>
    </location>
</feature>
<evidence type="ECO:0000259" key="1">
    <source>
        <dbReference type="SMART" id="SM00347"/>
    </source>
</evidence>
<dbReference type="Proteomes" id="UP001141259">
    <property type="component" value="Unassembled WGS sequence"/>
</dbReference>
<comment type="caution">
    <text evidence="2">The sequence shown here is derived from an EMBL/GenBank/DDBJ whole genome shotgun (WGS) entry which is preliminary data.</text>
</comment>
<name>A0A9X3AFV7_9PSEU</name>
<proteinExistence type="predicted"/>
<dbReference type="GO" id="GO:0003700">
    <property type="term" value="F:DNA-binding transcription factor activity"/>
    <property type="evidence" value="ECO:0007669"/>
    <property type="project" value="InterPro"/>
</dbReference>
<accession>A0A9X3AFV7</accession>
<dbReference type="RefSeq" id="WP_259624742.1">
    <property type="nucleotide sequence ID" value="NZ_JANYMP010000009.1"/>
</dbReference>
<dbReference type="InterPro" id="IPR036390">
    <property type="entry name" value="WH_DNA-bd_sf"/>
</dbReference>
<evidence type="ECO:0000313" key="2">
    <source>
        <dbReference type="EMBL" id="MCS7479237.1"/>
    </source>
</evidence>
<keyword evidence="3" id="KW-1185">Reference proteome</keyword>
<dbReference type="Gene3D" id="1.10.10.10">
    <property type="entry name" value="Winged helix-like DNA-binding domain superfamily/Winged helix DNA-binding domain"/>
    <property type="match status" value="1"/>
</dbReference>
<protein>
    <submittedName>
        <fullName evidence="2">MarR family transcriptional regulator</fullName>
    </submittedName>
</protein>
<gene>
    <name evidence="2" type="ORF">NZH93_20440</name>
</gene>
<dbReference type="SUPFAM" id="SSF46785">
    <property type="entry name" value="Winged helix' DNA-binding domain"/>
    <property type="match status" value="1"/>
</dbReference>